<sequence>MYPYKLKRQHHLASKVKAKRLERSNPILQKLRTGAAHNIVLSDEKNFIVEQDFNPQNDPILAKKDKLGDNGVNIVQKPKSVMVRVALTETGKSPLVFVPAGVKINTNEYINIILEKGLVPWAEQHFQKEP</sequence>
<dbReference type="PANTHER" id="PTHR46068">
    <property type="entry name" value="PROTEIN CBG27172"/>
    <property type="match status" value="1"/>
</dbReference>
<dbReference type="PANTHER" id="PTHR46068:SF1">
    <property type="entry name" value="TRANSPOSASE IS30-LIKE HTH DOMAIN-CONTAINING PROTEIN"/>
    <property type="match status" value="1"/>
</dbReference>
<reference evidence="1" key="1">
    <citation type="submission" date="2014-05" db="EMBL/GenBank/DDBJ databases">
        <authorList>
            <person name="Chronopoulou M."/>
        </authorList>
    </citation>
    <scope>NUCLEOTIDE SEQUENCE</scope>
    <source>
        <tissue evidence="1">Whole organism</tissue>
    </source>
</reference>
<name>A0A0K2U7H6_LEPSM</name>
<dbReference type="EMBL" id="HACA01016295">
    <property type="protein sequence ID" value="CDW33656.1"/>
    <property type="molecule type" value="Transcribed_RNA"/>
</dbReference>
<evidence type="ECO:0000313" key="1">
    <source>
        <dbReference type="EMBL" id="CDW33656.1"/>
    </source>
</evidence>
<dbReference type="AlphaFoldDB" id="A0A0K2U7H6"/>
<dbReference type="OrthoDB" id="9981685at2759"/>
<proteinExistence type="predicted"/>
<organism evidence="1">
    <name type="scientific">Lepeophtheirus salmonis</name>
    <name type="common">Salmon louse</name>
    <name type="synonym">Caligus salmonis</name>
    <dbReference type="NCBI Taxonomy" id="72036"/>
    <lineage>
        <taxon>Eukaryota</taxon>
        <taxon>Metazoa</taxon>
        <taxon>Ecdysozoa</taxon>
        <taxon>Arthropoda</taxon>
        <taxon>Crustacea</taxon>
        <taxon>Multicrustacea</taxon>
        <taxon>Hexanauplia</taxon>
        <taxon>Copepoda</taxon>
        <taxon>Siphonostomatoida</taxon>
        <taxon>Caligidae</taxon>
        <taxon>Lepeophtheirus</taxon>
    </lineage>
</organism>
<dbReference type="Gene3D" id="3.30.420.10">
    <property type="entry name" value="Ribonuclease H-like superfamily/Ribonuclease H"/>
    <property type="match status" value="1"/>
</dbReference>
<dbReference type="InterPro" id="IPR036397">
    <property type="entry name" value="RNaseH_sf"/>
</dbReference>
<accession>A0A0K2U7H6</accession>
<dbReference type="GO" id="GO:0003676">
    <property type="term" value="F:nucleic acid binding"/>
    <property type="evidence" value="ECO:0007669"/>
    <property type="project" value="InterPro"/>
</dbReference>
<protein>
    <submittedName>
        <fullName evidence="1">Uncharacterized protein</fullName>
    </submittedName>
</protein>